<dbReference type="Pfam" id="PF23334">
    <property type="entry name" value="VWC2L_2nd"/>
    <property type="match status" value="1"/>
</dbReference>
<sequence>MQRVHDTCFALILGSSGVHTPLHSLSGIEPRTSAAMPLTLRHGVWFVYLTASSETLCTFQEKKYHPGDSWHPYLEPHGLMFCIRCTCSQVCYNRGVSHSFIKCPTPPCENPVTETQQCCPKCLGLRAKQKSCHHNGVIYQAGEMFTSNDLFPLRRPNQCVLCSCSNGNIFCGLKTCLTLTCATPVSLPDTCCQVCKDSLLNFFFHPINCKRHSQNQCFGAQAKGKLVKTSHSTVSNTPRGINLKSFMHKGAAGTTMKIVLQEKHKRGIYCIWLGKTYSHGEVWHPVLRPHRILECILCTCKDGIQECKKMACPSEYPCEYPVKIEGKCCKTCPGNGNLPVCPCPSFTPFVPSITTITETLSNNSYINELGQQDTEVNCRIYFFKQLNLVLYIEHYHNNI</sequence>
<dbReference type="PROSITE" id="PS01208">
    <property type="entry name" value="VWFC_1"/>
    <property type="match status" value="1"/>
</dbReference>
<reference evidence="2" key="2">
    <citation type="submission" date="2025-08" db="UniProtKB">
        <authorList>
            <consortium name="Ensembl"/>
        </authorList>
    </citation>
    <scope>IDENTIFICATION</scope>
</reference>
<evidence type="ECO:0000259" key="1">
    <source>
        <dbReference type="PROSITE" id="PS50184"/>
    </source>
</evidence>
<dbReference type="InterPro" id="IPR045717">
    <property type="entry name" value="CHRDL1/2"/>
</dbReference>
<reference evidence="2" key="1">
    <citation type="submission" date="2021-06" db="EMBL/GenBank/DDBJ databases">
        <authorList>
            <consortium name="Wellcome Sanger Institute Data Sharing"/>
        </authorList>
    </citation>
    <scope>NUCLEOTIDE SEQUENCE [LARGE SCALE GENOMIC DNA]</scope>
</reference>
<dbReference type="GO" id="GO:0036122">
    <property type="term" value="F:BMP binding"/>
    <property type="evidence" value="ECO:0007669"/>
    <property type="project" value="TreeGrafter"/>
</dbReference>
<dbReference type="PANTHER" id="PTHR46303:SF3">
    <property type="entry name" value="CHORDIN-LIKE PROTEIN 2"/>
    <property type="match status" value="1"/>
</dbReference>
<dbReference type="GO" id="GO:0005615">
    <property type="term" value="C:extracellular space"/>
    <property type="evidence" value="ECO:0007669"/>
    <property type="project" value="TreeGrafter"/>
</dbReference>
<dbReference type="PANTHER" id="PTHR46303">
    <property type="entry name" value="VWFC DOMAIN-CONTAINING PROTEIN"/>
    <property type="match status" value="1"/>
</dbReference>
<dbReference type="Gene3D" id="2.10.70.10">
    <property type="entry name" value="Complement Module, domain 1"/>
    <property type="match status" value="1"/>
</dbReference>
<dbReference type="GO" id="GO:0030154">
    <property type="term" value="P:cell differentiation"/>
    <property type="evidence" value="ECO:0007669"/>
    <property type="project" value="TreeGrafter"/>
</dbReference>
<dbReference type="SUPFAM" id="SSF57603">
    <property type="entry name" value="FnI-like domain"/>
    <property type="match status" value="3"/>
</dbReference>
<dbReference type="Gene3D" id="6.20.200.20">
    <property type="match status" value="1"/>
</dbReference>
<dbReference type="Ensembl" id="ENSECRT00000008208.1">
    <property type="protein sequence ID" value="ENSECRP00000008078.1"/>
    <property type="gene ID" value="ENSECRG00000005388.1"/>
</dbReference>
<dbReference type="InterPro" id="IPR001007">
    <property type="entry name" value="VWF_dom"/>
</dbReference>
<dbReference type="PROSITE" id="PS50184">
    <property type="entry name" value="VWFC_2"/>
    <property type="match status" value="2"/>
</dbReference>
<feature type="domain" description="VWFC" evidence="1">
    <location>
        <begin position="130"/>
        <end position="196"/>
    </location>
</feature>
<feature type="domain" description="VWFC" evidence="1">
    <location>
        <begin position="270"/>
        <end position="333"/>
    </location>
</feature>
<reference evidence="2" key="3">
    <citation type="submission" date="2025-09" db="UniProtKB">
        <authorList>
            <consortium name="Ensembl"/>
        </authorList>
    </citation>
    <scope>IDENTIFICATION</scope>
</reference>
<dbReference type="Pfam" id="PF00093">
    <property type="entry name" value="VWC"/>
    <property type="match status" value="1"/>
</dbReference>
<dbReference type="SMART" id="SM00214">
    <property type="entry name" value="VWC"/>
    <property type="match status" value="3"/>
</dbReference>
<dbReference type="Proteomes" id="UP000694620">
    <property type="component" value="Chromosome 4"/>
</dbReference>
<protein>
    <submittedName>
        <fullName evidence="2">Chordin-like 2</fullName>
    </submittedName>
</protein>
<name>A0A8C4RVY9_ERPCA</name>
<dbReference type="GeneTree" id="ENSGT00940000166571"/>
<dbReference type="GO" id="GO:0030514">
    <property type="term" value="P:negative regulation of BMP signaling pathway"/>
    <property type="evidence" value="ECO:0007669"/>
    <property type="project" value="TreeGrafter"/>
</dbReference>
<dbReference type="AlphaFoldDB" id="A0A8C4RVY9"/>
<keyword evidence="3" id="KW-1185">Reference proteome</keyword>
<evidence type="ECO:0000313" key="2">
    <source>
        <dbReference type="Ensembl" id="ENSECRP00000008078.1"/>
    </source>
</evidence>
<evidence type="ECO:0000313" key="3">
    <source>
        <dbReference type="Proteomes" id="UP000694620"/>
    </source>
</evidence>
<organism evidence="2 3">
    <name type="scientific">Erpetoichthys calabaricus</name>
    <name type="common">Rope fish</name>
    <name type="synonym">Calamoichthys calabaricus</name>
    <dbReference type="NCBI Taxonomy" id="27687"/>
    <lineage>
        <taxon>Eukaryota</taxon>
        <taxon>Metazoa</taxon>
        <taxon>Chordata</taxon>
        <taxon>Craniata</taxon>
        <taxon>Vertebrata</taxon>
        <taxon>Euteleostomi</taxon>
        <taxon>Actinopterygii</taxon>
        <taxon>Polypteriformes</taxon>
        <taxon>Polypteridae</taxon>
        <taxon>Erpetoichthys</taxon>
    </lineage>
</organism>
<proteinExistence type="predicted"/>
<accession>A0A8C4RVY9</accession>